<dbReference type="InterPro" id="IPR003141">
    <property type="entry name" value="Pol/His_phosphatase_N"/>
</dbReference>
<dbReference type="CDD" id="cd07438">
    <property type="entry name" value="PHP_HisPPase_AMP"/>
    <property type="match status" value="1"/>
</dbReference>
<name>A0A174I782_9FIRM</name>
<evidence type="ECO:0000313" key="3">
    <source>
        <dbReference type="Proteomes" id="UP000095544"/>
    </source>
</evidence>
<feature type="domain" description="Polymerase/histidinol phosphatase N-terminal" evidence="1">
    <location>
        <begin position="4"/>
        <end position="69"/>
    </location>
</feature>
<dbReference type="SUPFAM" id="SSF89550">
    <property type="entry name" value="PHP domain-like"/>
    <property type="match status" value="1"/>
</dbReference>
<gene>
    <name evidence="2" type="ORF">ERS852491_03381</name>
</gene>
<evidence type="ECO:0000313" key="2">
    <source>
        <dbReference type="EMBL" id="CUO81258.1"/>
    </source>
</evidence>
<accession>A0A174I782</accession>
<reference evidence="2 3" key="1">
    <citation type="submission" date="2015-09" db="EMBL/GenBank/DDBJ databases">
        <authorList>
            <consortium name="Pathogen Informatics"/>
        </authorList>
    </citation>
    <scope>NUCLEOTIDE SEQUENCE [LARGE SCALE GENOMIC DNA]</scope>
    <source>
        <strain evidence="2 3">2789STDY5834876</strain>
    </source>
</reference>
<dbReference type="Proteomes" id="UP000095544">
    <property type="component" value="Unassembled WGS sequence"/>
</dbReference>
<proteinExistence type="predicted"/>
<dbReference type="EMBL" id="CYZU01000036">
    <property type="protein sequence ID" value="CUO81258.1"/>
    <property type="molecule type" value="Genomic_DNA"/>
</dbReference>
<sequence length="270" mass="30386">MYRADLHIHTAVSDCSLQTEAILAGAKAEGITHLSFTDHDTTIDAEKHKALAEEQGIQAIPGIEMSAFDFKRNKKVHILGYKYQTNRQIEAIGRETLKKRNENCLKQIGILKNLGYRISEEEIRRAAGSCIYKQHILDYLVKTGQSETLFGRVYQNIFKNQGPCDFDIEYPAAEDVVQAIKADKGYAVLAHPGQQGNYGVIHRLAEAGLDGIEWNHPSHGKSDRRRVEEYCRSYRLFMTGGSDFHGRYENGKTMLGACPAHESSEILFLP</sequence>
<dbReference type="SMART" id="SM00481">
    <property type="entry name" value="POLIIIAc"/>
    <property type="match status" value="1"/>
</dbReference>
<dbReference type="STRING" id="39482.ERS852491_03381"/>
<dbReference type="RefSeq" id="WP_055154375.1">
    <property type="nucleotide sequence ID" value="NZ_CYZU01000036.1"/>
</dbReference>
<evidence type="ECO:0000259" key="1">
    <source>
        <dbReference type="SMART" id="SM00481"/>
    </source>
</evidence>
<dbReference type="PANTHER" id="PTHR42924:SF3">
    <property type="entry name" value="POLYMERASE_HISTIDINOL PHOSPHATASE N-TERMINAL DOMAIN-CONTAINING PROTEIN"/>
    <property type="match status" value="1"/>
</dbReference>
<dbReference type="Gene3D" id="3.20.20.140">
    <property type="entry name" value="Metal-dependent hydrolases"/>
    <property type="match status" value="1"/>
</dbReference>
<organism evidence="2 3">
    <name type="scientific">Faecalicatena contorta</name>
    <dbReference type="NCBI Taxonomy" id="39482"/>
    <lineage>
        <taxon>Bacteria</taxon>
        <taxon>Bacillati</taxon>
        <taxon>Bacillota</taxon>
        <taxon>Clostridia</taxon>
        <taxon>Lachnospirales</taxon>
        <taxon>Lachnospiraceae</taxon>
        <taxon>Faecalicatena</taxon>
    </lineage>
</organism>
<dbReference type="Gene3D" id="1.10.150.650">
    <property type="match status" value="1"/>
</dbReference>
<dbReference type="InterPro" id="IPR004013">
    <property type="entry name" value="PHP_dom"/>
</dbReference>
<dbReference type="PANTHER" id="PTHR42924">
    <property type="entry name" value="EXONUCLEASE"/>
    <property type="match status" value="1"/>
</dbReference>
<dbReference type="AlphaFoldDB" id="A0A174I782"/>
<dbReference type="InterPro" id="IPR052018">
    <property type="entry name" value="PHP_domain"/>
</dbReference>
<dbReference type="InterPro" id="IPR016195">
    <property type="entry name" value="Pol/histidinol_Pase-like"/>
</dbReference>
<dbReference type="GO" id="GO:0035312">
    <property type="term" value="F:5'-3' DNA exonuclease activity"/>
    <property type="evidence" value="ECO:0007669"/>
    <property type="project" value="TreeGrafter"/>
</dbReference>
<dbReference type="Pfam" id="PF02811">
    <property type="entry name" value="PHP"/>
    <property type="match status" value="1"/>
</dbReference>
<protein>
    <submittedName>
        <fullName evidence="2">PHP domain</fullName>
    </submittedName>
</protein>
<dbReference type="GO" id="GO:0004534">
    <property type="term" value="F:5'-3' RNA exonuclease activity"/>
    <property type="evidence" value="ECO:0007669"/>
    <property type="project" value="TreeGrafter"/>
</dbReference>
<dbReference type="OrthoDB" id="9804333at2"/>